<dbReference type="SUPFAM" id="SSF53474">
    <property type="entry name" value="alpha/beta-Hydrolases"/>
    <property type="match status" value="1"/>
</dbReference>
<comment type="caution">
    <text evidence="3">The sequence shown here is derived from an EMBL/GenBank/DDBJ whole genome shotgun (WGS) entry which is preliminary data.</text>
</comment>
<dbReference type="InterPro" id="IPR050278">
    <property type="entry name" value="Serine_Prot_S9B/DPPIV"/>
</dbReference>
<organism evidence="3 4">
    <name type="scientific">Candidatus Ventrousia excrementavium</name>
    <dbReference type="NCBI Taxonomy" id="2840961"/>
    <lineage>
        <taxon>Bacteria</taxon>
        <taxon>Bacillati</taxon>
        <taxon>Bacillota</taxon>
        <taxon>Clostridia</taxon>
        <taxon>Eubacteriales</taxon>
        <taxon>Clostridiaceae</taxon>
        <taxon>Clostridiaceae incertae sedis</taxon>
        <taxon>Candidatus Ventrousia</taxon>
    </lineage>
</organism>
<accession>A0A9D1S1T0</accession>
<evidence type="ECO:0000313" key="3">
    <source>
        <dbReference type="EMBL" id="HIU44526.1"/>
    </source>
</evidence>
<dbReference type="PANTHER" id="PTHR11731">
    <property type="entry name" value="PROTEASE FAMILY S9B,C DIPEPTIDYL-PEPTIDASE IV-RELATED"/>
    <property type="match status" value="1"/>
</dbReference>
<dbReference type="Gene3D" id="2.140.10.30">
    <property type="entry name" value="Dipeptidylpeptidase IV, N-terminal domain"/>
    <property type="match status" value="1"/>
</dbReference>
<dbReference type="InterPro" id="IPR001375">
    <property type="entry name" value="Peptidase_S9_cat"/>
</dbReference>
<proteinExistence type="predicted"/>
<feature type="domain" description="Dipeptidylpeptidase IV N-terminal" evidence="2">
    <location>
        <begin position="135"/>
        <end position="463"/>
    </location>
</feature>
<reference evidence="3" key="1">
    <citation type="submission" date="2020-10" db="EMBL/GenBank/DDBJ databases">
        <authorList>
            <person name="Gilroy R."/>
        </authorList>
    </citation>
    <scope>NUCLEOTIDE SEQUENCE</scope>
    <source>
        <strain evidence="3">CHK191-8634</strain>
    </source>
</reference>
<dbReference type="GO" id="GO:0008236">
    <property type="term" value="F:serine-type peptidase activity"/>
    <property type="evidence" value="ECO:0007669"/>
    <property type="project" value="InterPro"/>
</dbReference>
<gene>
    <name evidence="3" type="ORF">IAB67_09540</name>
</gene>
<protein>
    <submittedName>
        <fullName evidence="3">DPP IV N-terminal domain-containing protein</fullName>
    </submittedName>
</protein>
<dbReference type="GO" id="GO:0006508">
    <property type="term" value="P:proteolysis"/>
    <property type="evidence" value="ECO:0007669"/>
    <property type="project" value="InterPro"/>
</dbReference>
<evidence type="ECO:0000259" key="1">
    <source>
        <dbReference type="Pfam" id="PF00326"/>
    </source>
</evidence>
<dbReference type="Proteomes" id="UP000824073">
    <property type="component" value="Unassembled WGS sequence"/>
</dbReference>
<dbReference type="Gene3D" id="3.40.50.1820">
    <property type="entry name" value="alpha/beta hydrolase"/>
    <property type="match status" value="1"/>
</dbReference>
<dbReference type="EMBL" id="DVMR01000070">
    <property type="protein sequence ID" value="HIU44526.1"/>
    <property type="molecule type" value="Genomic_DNA"/>
</dbReference>
<dbReference type="InterPro" id="IPR029058">
    <property type="entry name" value="AB_hydrolase_fold"/>
</dbReference>
<dbReference type="SUPFAM" id="SSF82171">
    <property type="entry name" value="DPP6 N-terminal domain-like"/>
    <property type="match status" value="1"/>
</dbReference>
<name>A0A9D1S1T0_9CLOT</name>
<evidence type="ECO:0000313" key="4">
    <source>
        <dbReference type="Proteomes" id="UP000824073"/>
    </source>
</evidence>
<feature type="domain" description="Peptidase S9 prolyl oligopeptidase catalytic" evidence="1">
    <location>
        <begin position="558"/>
        <end position="750"/>
    </location>
</feature>
<reference evidence="3" key="2">
    <citation type="journal article" date="2021" name="PeerJ">
        <title>Extensive microbial diversity within the chicken gut microbiome revealed by metagenomics and culture.</title>
        <authorList>
            <person name="Gilroy R."/>
            <person name="Ravi A."/>
            <person name="Getino M."/>
            <person name="Pursley I."/>
            <person name="Horton D.L."/>
            <person name="Alikhan N.F."/>
            <person name="Baker D."/>
            <person name="Gharbi K."/>
            <person name="Hall N."/>
            <person name="Watson M."/>
            <person name="Adriaenssens E.M."/>
            <person name="Foster-Nyarko E."/>
            <person name="Jarju S."/>
            <person name="Secka A."/>
            <person name="Antonio M."/>
            <person name="Oren A."/>
            <person name="Chaudhuri R.R."/>
            <person name="La Ragione R."/>
            <person name="Hildebrand F."/>
            <person name="Pallen M.J."/>
        </authorList>
    </citation>
    <scope>NUCLEOTIDE SEQUENCE</scope>
    <source>
        <strain evidence="3">CHK191-8634</strain>
    </source>
</reference>
<dbReference type="InterPro" id="IPR002469">
    <property type="entry name" value="Peptidase_S9B_N"/>
</dbReference>
<sequence>MERAYERAARIYSANRSRHVLNEEIREHWIPGTQDFWFGFDVPAESGVGTEYRRYCHAQRAVRSLFDHDALALALEPLAGQVNANELPITPHCVDGQGQLYFSIRGQEGEFVWPLSGGEVRALVHAPHGKGLAPSPDLARSAFAEQGELYCRDNRTGAVVRLTDDGSEQTPYARRYHQTAERLTSREIRPMPLGLKWSPDSRWLLTYRVDYRKAGRMHLVQSEPLDGTARPVHAEYPYSLPGDQDIIIARLTAVDTETGTARPVTLDGAPVELFQLAMFDAENEQVKWSADGRTAYLLRYDRCFKHAQALCVDMETARARVMAEQDFRTFGFAEYFGSAAQEVYSDSGLYLLPETGELLWLLERDEYASIWLVDARSGVFVRDLTPGNYTARRIRHVDRQGRMLYFSASGREKGVDPYLQFLYCVSLDGGEPVRLTAEPAEHVTRFCPDGSYWIDTFSTVRTAPITRVCSPDGQVLCVVAEADLSRLEARGYVVPEPFEAVARDGVTPIYGVLIRPADFDPDKKYPVVDFVYGGPQRINVPKAFAFHDPMDFDPQGGLQSLAQLGFVGVIIDGLATPLRSKSIHDMTYGKPEECCGLADHVCAIQQLAGRFPWIDAGRVGVWGSSGGGYAAVRALLQFPDFYKVGVSLCGNHDQARYYAHWGDRWIGPYSEEAYFDQANHRFADRLQGKLLLVHGDMDDNVHPSATLRLAGAFARANRDVDLLIYPNSGHGVDQYPYVVRRRWDFFVRHLLGQEPPANFDLEEASKQ</sequence>
<dbReference type="Pfam" id="PF00326">
    <property type="entry name" value="Peptidase_S9"/>
    <property type="match status" value="1"/>
</dbReference>
<evidence type="ECO:0000259" key="2">
    <source>
        <dbReference type="Pfam" id="PF00930"/>
    </source>
</evidence>
<dbReference type="AlphaFoldDB" id="A0A9D1S1T0"/>
<dbReference type="Pfam" id="PF00930">
    <property type="entry name" value="DPPIV_N"/>
    <property type="match status" value="1"/>
</dbReference>